<dbReference type="EMBL" id="CP114029">
    <property type="protein sequence ID" value="WAP68756.1"/>
    <property type="molecule type" value="Genomic_DNA"/>
</dbReference>
<dbReference type="InterPro" id="IPR036653">
    <property type="entry name" value="CinA-like_C"/>
</dbReference>
<dbReference type="NCBIfam" id="TIGR00199">
    <property type="entry name" value="PncC_domain"/>
    <property type="match status" value="1"/>
</dbReference>
<evidence type="ECO:0000259" key="1">
    <source>
        <dbReference type="Pfam" id="PF02464"/>
    </source>
</evidence>
<name>A0ABY7BZ15_9HYPH</name>
<dbReference type="Proteomes" id="UP001164020">
    <property type="component" value="Chromosome"/>
</dbReference>
<sequence length="168" mass="17873">MTEAVLLPQPDDLQTLLEETLSRACDQSLLLATAESCTGGLLASMLTDVEGASHAFDRGFVTYTQSAKIDMLGVPEDLLANKGSVSMEVAVAMAEGALQRSKADIALSTTGFAGPAGPDDETGLVWFACARRGGETRHKVMHYGDIGRDPIRTACLRTALIMIRETMP</sequence>
<protein>
    <submittedName>
        <fullName evidence="2">CinA family protein</fullName>
    </submittedName>
</protein>
<dbReference type="InterPro" id="IPR008136">
    <property type="entry name" value="CinA_C"/>
</dbReference>
<evidence type="ECO:0000313" key="2">
    <source>
        <dbReference type="EMBL" id="WAP68756.1"/>
    </source>
</evidence>
<accession>A0ABY7BZ15</accession>
<dbReference type="Pfam" id="PF02464">
    <property type="entry name" value="CinA"/>
    <property type="match status" value="1"/>
</dbReference>
<organism evidence="2 3">
    <name type="scientific">Jiella pelagia</name>
    <dbReference type="NCBI Taxonomy" id="2986949"/>
    <lineage>
        <taxon>Bacteria</taxon>
        <taxon>Pseudomonadati</taxon>
        <taxon>Pseudomonadota</taxon>
        <taxon>Alphaproteobacteria</taxon>
        <taxon>Hyphomicrobiales</taxon>
        <taxon>Aurantimonadaceae</taxon>
        <taxon>Jiella</taxon>
    </lineage>
</organism>
<keyword evidence="3" id="KW-1185">Reference proteome</keyword>
<reference evidence="2" key="1">
    <citation type="submission" date="2022-12" db="EMBL/GenBank/DDBJ databases">
        <title>Jiella pelagia sp. nov., isolated from phosphonate enriched culture of Northwest Pacific surface seawater.</title>
        <authorList>
            <person name="Shin D.Y."/>
            <person name="Hwang C.Y."/>
        </authorList>
    </citation>
    <scope>NUCLEOTIDE SEQUENCE</scope>
    <source>
        <strain evidence="2">HL-NP1</strain>
    </source>
</reference>
<evidence type="ECO:0000313" key="3">
    <source>
        <dbReference type="Proteomes" id="UP001164020"/>
    </source>
</evidence>
<dbReference type="SUPFAM" id="SSF142433">
    <property type="entry name" value="CinA-like"/>
    <property type="match status" value="1"/>
</dbReference>
<feature type="domain" description="CinA C-terminal" evidence="1">
    <location>
        <begin position="15"/>
        <end position="167"/>
    </location>
</feature>
<dbReference type="RefSeq" id="WP_268881188.1">
    <property type="nucleotide sequence ID" value="NZ_CP114029.1"/>
</dbReference>
<dbReference type="Gene3D" id="3.90.950.20">
    <property type="entry name" value="CinA-like"/>
    <property type="match status" value="1"/>
</dbReference>
<gene>
    <name evidence="2" type="ORF">OH818_26510</name>
</gene>
<proteinExistence type="predicted"/>